<dbReference type="EMBL" id="MU167332">
    <property type="protein sequence ID" value="KAG0142974.1"/>
    <property type="molecule type" value="Genomic_DNA"/>
</dbReference>
<name>A0A9P6T8W1_9BASI</name>
<dbReference type="AlphaFoldDB" id="A0A9P6T8W1"/>
<dbReference type="Proteomes" id="UP000886653">
    <property type="component" value="Unassembled WGS sequence"/>
</dbReference>
<evidence type="ECO:0000313" key="2">
    <source>
        <dbReference type="Proteomes" id="UP000886653"/>
    </source>
</evidence>
<gene>
    <name evidence="1" type="ORF">CROQUDRAFT_206125</name>
</gene>
<protein>
    <submittedName>
        <fullName evidence="1">Uncharacterized protein</fullName>
    </submittedName>
</protein>
<proteinExistence type="predicted"/>
<sequence>MRDINQVPPTSGSFYYVTRRYCILVYHWVRYVIQNRTLKKKVNFISLTSLRYKEETSWIPDDPLSLKNLVQRWKVANLVPTFHFQQASCESTCTSFLLALEIEKQGCHSGPKPCSRPM</sequence>
<reference evidence="1" key="1">
    <citation type="submission" date="2013-11" db="EMBL/GenBank/DDBJ databases">
        <title>Genome sequence of the fusiform rust pathogen reveals effectors for host alternation and coevolution with pine.</title>
        <authorList>
            <consortium name="DOE Joint Genome Institute"/>
            <person name="Smith K."/>
            <person name="Pendleton A."/>
            <person name="Kubisiak T."/>
            <person name="Anderson C."/>
            <person name="Salamov A."/>
            <person name="Aerts A."/>
            <person name="Riley R."/>
            <person name="Clum A."/>
            <person name="Lindquist E."/>
            <person name="Ence D."/>
            <person name="Campbell M."/>
            <person name="Kronenberg Z."/>
            <person name="Feau N."/>
            <person name="Dhillon B."/>
            <person name="Hamelin R."/>
            <person name="Burleigh J."/>
            <person name="Smith J."/>
            <person name="Yandell M."/>
            <person name="Nelson C."/>
            <person name="Grigoriev I."/>
            <person name="Davis J."/>
        </authorList>
    </citation>
    <scope>NUCLEOTIDE SEQUENCE</scope>
    <source>
        <strain evidence="1">G11</strain>
    </source>
</reference>
<comment type="caution">
    <text evidence="1">The sequence shown here is derived from an EMBL/GenBank/DDBJ whole genome shotgun (WGS) entry which is preliminary data.</text>
</comment>
<keyword evidence="2" id="KW-1185">Reference proteome</keyword>
<accession>A0A9P6T8W1</accession>
<evidence type="ECO:0000313" key="1">
    <source>
        <dbReference type="EMBL" id="KAG0142974.1"/>
    </source>
</evidence>
<organism evidence="1 2">
    <name type="scientific">Cronartium quercuum f. sp. fusiforme G11</name>
    <dbReference type="NCBI Taxonomy" id="708437"/>
    <lineage>
        <taxon>Eukaryota</taxon>
        <taxon>Fungi</taxon>
        <taxon>Dikarya</taxon>
        <taxon>Basidiomycota</taxon>
        <taxon>Pucciniomycotina</taxon>
        <taxon>Pucciniomycetes</taxon>
        <taxon>Pucciniales</taxon>
        <taxon>Coleosporiaceae</taxon>
        <taxon>Cronartium</taxon>
    </lineage>
</organism>